<dbReference type="Proteomes" id="UP001319200">
    <property type="component" value="Unassembled WGS sequence"/>
</dbReference>
<dbReference type="Pfam" id="PF13715">
    <property type="entry name" value="CarbopepD_reg_2"/>
    <property type="match status" value="1"/>
</dbReference>
<evidence type="ECO:0000313" key="11">
    <source>
        <dbReference type="Proteomes" id="UP001319200"/>
    </source>
</evidence>
<gene>
    <name evidence="10" type="ORF">KK083_23805</name>
</gene>
<dbReference type="InterPro" id="IPR023997">
    <property type="entry name" value="TonB-dep_OMP_SusC/RagA_CS"/>
</dbReference>
<keyword evidence="5 7" id="KW-0472">Membrane</keyword>
<keyword evidence="4 7" id="KW-0812">Transmembrane</keyword>
<comment type="caution">
    <text evidence="10">The sequence shown here is derived from an EMBL/GenBank/DDBJ whole genome shotgun (WGS) entry which is preliminary data.</text>
</comment>
<dbReference type="SUPFAM" id="SSF56935">
    <property type="entry name" value="Porins"/>
    <property type="match status" value="1"/>
</dbReference>
<name>A0AAP2DRJ6_9BACT</name>
<dbReference type="Gene3D" id="2.60.40.1120">
    <property type="entry name" value="Carboxypeptidase-like, regulatory domain"/>
    <property type="match status" value="1"/>
</dbReference>
<sequence>MKRILLFCLTAVFALASSESWAQDRTVSGRVTSVEDGSPLPGVNIVLKGTSNGTATDVDGRYSLLVPASGGTLIFSFIGLESQEVEIGTRTTVDLTMSADVKQLTEVVVTAMGVVRKPDEIGYSYESVGSEELTRGRSNNFINGMAGKVAGLQIVQTSSGVNSASRVTMRGSRSFTGDAQPLYVIDGIPVDNTQFQPSSTSASQVDVGNRVGDINPDDIQSVTILKGPSAAALYGSRASNGAIIITTKSGKDVVKQGRKSEVSYTTSYTMQDVMFMPKFQHQFGQGYDLNTYVPYENTSWGPAYDGSTRPVGSTLSDGSRQEIIYSDKKNHIRDFYETGTTFQNNVSFSGGDQKSSFFISAANVNVKGIVPKDEFKRNNVRFNGTTKLSDKLTARANVSYNRNIQDVTPTTDIVDLVMNTPSSIRLTDYKDWRNNKFATPNGYFNGYYENPYWTIDNNRYKSVLDRIQGNIEAVYSPAKWLDVTYRLGTDVYTDQRKTTRAKVSYTTAYDRPSDDPGSVTDASHTVREFTSDLLFTFKKNFGDFTTQAILINSIRQRDYRYISQSANALVIPGLYNISNRLGEATVDERLEKQRVYGYVADITVGYKNFVTLNLTGRNDHSSTLPTNKNSYFYPSANLSLVFTEAIPTLRGNNILSSGKIRGGVAKVGKDTNPYQLATVFQVESTTSTETSYGFPYGGLAGYTLGNTVQSATLSPEFTTSYEVGTELAFFNDRINLDATIYKTVSTDQIFAVPITSTTGFSSATINAGEMDNNGIELALNTQILNLSNGLQWNLGVNYSYNKSKVVSLYKDSKELSLGSGNPVPRVIVGQPFPVLYGTGYERDPQGRVIVNEDGLPIASQQNKNLGQVAPKYIVGFNTSLSFKGVTLAAVVEARGGNVFYSGTGSTLTFTGGAALTAYNNRQPFVYPNSVQEVSDGVFEANTTKIDEPGGAFDYYYYNYRSYAENFVRDASFVKVREISLAYDFPKALISKIGFINRASLSLVGRNLFMFLPSDNPFADPEANVFGTSQIGREIEALPPTRNYGATLNLVF</sequence>
<keyword evidence="6 7" id="KW-0998">Cell outer membrane</keyword>
<dbReference type="NCBIfam" id="TIGR04057">
    <property type="entry name" value="SusC_RagA_signa"/>
    <property type="match status" value="1"/>
</dbReference>
<dbReference type="GO" id="GO:0009279">
    <property type="term" value="C:cell outer membrane"/>
    <property type="evidence" value="ECO:0007669"/>
    <property type="project" value="UniProtKB-SubCell"/>
</dbReference>
<dbReference type="EMBL" id="JAHESF010000032">
    <property type="protein sequence ID" value="MBT1699932.1"/>
    <property type="molecule type" value="Genomic_DNA"/>
</dbReference>
<dbReference type="NCBIfam" id="TIGR04056">
    <property type="entry name" value="OMP_RagA_SusC"/>
    <property type="match status" value="1"/>
</dbReference>
<dbReference type="Gene3D" id="2.170.130.10">
    <property type="entry name" value="TonB-dependent receptor, plug domain"/>
    <property type="match status" value="1"/>
</dbReference>
<evidence type="ECO:0000256" key="4">
    <source>
        <dbReference type="ARBA" id="ARBA00022692"/>
    </source>
</evidence>
<organism evidence="10 11">
    <name type="scientific">Chryseosolibacter histidini</name>
    <dbReference type="NCBI Taxonomy" id="2782349"/>
    <lineage>
        <taxon>Bacteria</taxon>
        <taxon>Pseudomonadati</taxon>
        <taxon>Bacteroidota</taxon>
        <taxon>Cytophagia</taxon>
        <taxon>Cytophagales</taxon>
        <taxon>Chryseotaleaceae</taxon>
        <taxon>Chryseosolibacter</taxon>
    </lineage>
</organism>
<reference evidence="10 11" key="1">
    <citation type="submission" date="2021-05" db="EMBL/GenBank/DDBJ databases">
        <title>A Polyphasic approach of four new species of the genus Ohtaekwangia: Ohtaekwangia histidinii sp. nov., Ohtaekwangia cretensis sp. nov., Ohtaekwangia indiensis sp. nov., Ohtaekwangia reichenbachii sp. nov. from diverse environment.</title>
        <authorList>
            <person name="Octaviana S."/>
        </authorList>
    </citation>
    <scope>NUCLEOTIDE SEQUENCE [LARGE SCALE GENOMIC DNA]</scope>
    <source>
        <strain evidence="10 11">PWU4</strain>
    </source>
</reference>
<evidence type="ECO:0000256" key="2">
    <source>
        <dbReference type="ARBA" id="ARBA00022448"/>
    </source>
</evidence>
<feature type="chain" id="PRO_5042963667" evidence="8">
    <location>
        <begin position="23"/>
        <end position="1051"/>
    </location>
</feature>
<dbReference type="PROSITE" id="PS52016">
    <property type="entry name" value="TONB_DEPENDENT_REC_3"/>
    <property type="match status" value="1"/>
</dbReference>
<evidence type="ECO:0000256" key="8">
    <source>
        <dbReference type="SAM" id="SignalP"/>
    </source>
</evidence>
<keyword evidence="11" id="KW-1185">Reference proteome</keyword>
<feature type="domain" description="TonB-dependent receptor plug" evidence="9">
    <location>
        <begin position="120"/>
        <end position="242"/>
    </location>
</feature>
<dbReference type="InterPro" id="IPR012910">
    <property type="entry name" value="Plug_dom"/>
</dbReference>
<dbReference type="Gene3D" id="2.40.170.20">
    <property type="entry name" value="TonB-dependent receptor, beta-barrel domain"/>
    <property type="match status" value="1"/>
</dbReference>
<dbReference type="SUPFAM" id="SSF49464">
    <property type="entry name" value="Carboxypeptidase regulatory domain-like"/>
    <property type="match status" value="1"/>
</dbReference>
<keyword evidence="2 7" id="KW-0813">Transport</keyword>
<dbReference type="AlphaFoldDB" id="A0AAP2DRJ6"/>
<evidence type="ECO:0000313" key="10">
    <source>
        <dbReference type="EMBL" id="MBT1699932.1"/>
    </source>
</evidence>
<comment type="similarity">
    <text evidence="7">Belongs to the TonB-dependent receptor family.</text>
</comment>
<dbReference type="InterPro" id="IPR008969">
    <property type="entry name" value="CarboxyPept-like_regulatory"/>
</dbReference>
<proteinExistence type="inferred from homology"/>
<dbReference type="RefSeq" id="WP_254168191.1">
    <property type="nucleotide sequence ID" value="NZ_JAHESF010000032.1"/>
</dbReference>
<dbReference type="InterPro" id="IPR023996">
    <property type="entry name" value="TonB-dep_OMP_SusC/RagA"/>
</dbReference>
<keyword evidence="8" id="KW-0732">Signal</keyword>
<evidence type="ECO:0000256" key="6">
    <source>
        <dbReference type="ARBA" id="ARBA00023237"/>
    </source>
</evidence>
<dbReference type="InterPro" id="IPR039426">
    <property type="entry name" value="TonB-dep_rcpt-like"/>
</dbReference>
<evidence type="ECO:0000256" key="5">
    <source>
        <dbReference type="ARBA" id="ARBA00023136"/>
    </source>
</evidence>
<evidence type="ECO:0000256" key="7">
    <source>
        <dbReference type="PROSITE-ProRule" id="PRU01360"/>
    </source>
</evidence>
<comment type="subcellular location">
    <subcellularLocation>
        <location evidence="1 7">Cell outer membrane</location>
        <topology evidence="1 7">Multi-pass membrane protein</topology>
    </subcellularLocation>
</comment>
<dbReference type="Pfam" id="PF07715">
    <property type="entry name" value="Plug"/>
    <property type="match status" value="1"/>
</dbReference>
<keyword evidence="3 7" id="KW-1134">Transmembrane beta strand</keyword>
<accession>A0AAP2DRJ6</accession>
<dbReference type="InterPro" id="IPR036942">
    <property type="entry name" value="Beta-barrel_TonB_sf"/>
</dbReference>
<dbReference type="InterPro" id="IPR037066">
    <property type="entry name" value="Plug_dom_sf"/>
</dbReference>
<evidence type="ECO:0000259" key="9">
    <source>
        <dbReference type="Pfam" id="PF07715"/>
    </source>
</evidence>
<protein>
    <submittedName>
        <fullName evidence="10">SusC/RagA family TonB-linked outer membrane protein</fullName>
    </submittedName>
</protein>
<evidence type="ECO:0000256" key="3">
    <source>
        <dbReference type="ARBA" id="ARBA00022452"/>
    </source>
</evidence>
<evidence type="ECO:0000256" key="1">
    <source>
        <dbReference type="ARBA" id="ARBA00004571"/>
    </source>
</evidence>
<feature type="signal peptide" evidence="8">
    <location>
        <begin position="1"/>
        <end position="22"/>
    </location>
</feature>